<dbReference type="Gene3D" id="2.120.10.80">
    <property type="entry name" value="Kelch-type beta propeller"/>
    <property type="match status" value="2"/>
</dbReference>
<proteinExistence type="predicted"/>
<evidence type="ECO:0000313" key="1">
    <source>
        <dbReference type="EMBL" id="GGL88080.1"/>
    </source>
</evidence>
<keyword evidence="2" id="KW-1185">Reference proteome</keyword>
<dbReference type="InterPro" id="IPR006652">
    <property type="entry name" value="Kelch_1"/>
</dbReference>
<dbReference type="Proteomes" id="UP000639973">
    <property type="component" value="Unassembled WGS sequence"/>
</dbReference>
<reference evidence="2" key="1">
    <citation type="journal article" date="2019" name="Int. J. Syst. Evol. Microbiol.">
        <title>The Global Catalogue of Microorganisms (GCM) 10K type strain sequencing project: providing services to taxonomists for standard genome sequencing and annotation.</title>
        <authorList>
            <consortium name="The Broad Institute Genomics Platform"/>
            <consortium name="The Broad Institute Genome Sequencing Center for Infectious Disease"/>
            <person name="Wu L."/>
            <person name="Ma J."/>
        </authorList>
    </citation>
    <scope>NUCLEOTIDE SEQUENCE [LARGE SCALE GENOMIC DNA]</scope>
    <source>
        <strain evidence="2">JCM 15442</strain>
    </source>
</reference>
<dbReference type="InterPro" id="IPR053256">
    <property type="entry name" value="Kelch_repeat-containing"/>
</dbReference>
<comment type="caution">
    <text evidence="1">The sequence shown here is derived from an EMBL/GenBank/DDBJ whole genome shotgun (WGS) entry which is preliminary data.</text>
</comment>
<dbReference type="Pfam" id="PF24681">
    <property type="entry name" value="Kelch_KLHDC2_KLHL20_DRC7"/>
    <property type="match status" value="1"/>
</dbReference>
<gene>
    <name evidence="1" type="ORF">GCM10010840_27690</name>
</gene>
<dbReference type="SUPFAM" id="SSF117281">
    <property type="entry name" value="Kelch motif"/>
    <property type="match status" value="2"/>
</dbReference>
<dbReference type="InterPro" id="IPR015915">
    <property type="entry name" value="Kelch-typ_b-propeller"/>
</dbReference>
<dbReference type="PANTHER" id="PTHR46773">
    <property type="match status" value="1"/>
</dbReference>
<dbReference type="SMART" id="SM00612">
    <property type="entry name" value="Kelch"/>
    <property type="match status" value="5"/>
</dbReference>
<accession>A0ABQ2GD73</accession>
<sequence>MLLTLTACAQPIDDADLADDALPVTWTARTPAPTTLYEGQGAVVGGKLYVFGGFDKNVNDKPMATRAASMYDPAADRWTRLRDIPDPVTHAGVAADDRSIYLAGGFLGNHPGPQTDHVWRYDVVDETWSALPALPVARGGGALVRLGRDLHFFGGVTRDARGEYLSDHQDHWVLTLDGAGQSGTGTWRTAAPMPNPRNHLAGAVMNGRIYAIGGQHLGDEANGNQSEVDVYDAATDTWRAVRALPIPLGHITSSVFGWRERIIVAGGVTQGERESAQVFAYDPVADRWTRLPALPGPRQSPVADAVEDALVVVTGATSAGPTDSTFMGR</sequence>
<evidence type="ECO:0000313" key="2">
    <source>
        <dbReference type="Proteomes" id="UP000639973"/>
    </source>
</evidence>
<dbReference type="EMBL" id="BMOL01000014">
    <property type="protein sequence ID" value="GGL88080.1"/>
    <property type="molecule type" value="Genomic_DNA"/>
</dbReference>
<dbReference type="RefSeq" id="WP_188972958.1">
    <property type="nucleotide sequence ID" value="NZ_BMOL01000014.1"/>
</dbReference>
<dbReference type="Pfam" id="PF01344">
    <property type="entry name" value="Kelch_1"/>
    <property type="match status" value="1"/>
</dbReference>
<organism evidence="1 2">
    <name type="scientific">Deinococcus aerolatus</name>
    <dbReference type="NCBI Taxonomy" id="522487"/>
    <lineage>
        <taxon>Bacteria</taxon>
        <taxon>Thermotogati</taxon>
        <taxon>Deinococcota</taxon>
        <taxon>Deinococci</taxon>
        <taxon>Deinococcales</taxon>
        <taxon>Deinococcaceae</taxon>
        <taxon>Deinococcus</taxon>
    </lineage>
</organism>
<name>A0ABQ2GD73_9DEIO</name>
<evidence type="ECO:0008006" key="3">
    <source>
        <dbReference type="Google" id="ProtNLM"/>
    </source>
</evidence>
<dbReference type="PANTHER" id="PTHR46773:SF5">
    <property type="entry name" value="OS04G0487100 PROTEIN"/>
    <property type="match status" value="1"/>
</dbReference>
<protein>
    <recommendedName>
        <fullName evidence="3">Galactose oxidase</fullName>
    </recommendedName>
</protein>